<dbReference type="InterPro" id="IPR036388">
    <property type="entry name" value="WH-like_DNA-bd_sf"/>
</dbReference>
<evidence type="ECO:0000256" key="2">
    <source>
        <dbReference type="PROSITE-ProRule" id="PRU01091"/>
    </source>
</evidence>
<reference evidence="4 5" key="1">
    <citation type="journal article" date="2019" name="Emerg. Microbes Infect.">
        <title>Comprehensive subspecies identification of 175 nontuberculous mycobacteria species based on 7547 genomic profiles.</title>
        <authorList>
            <person name="Matsumoto Y."/>
            <person name="Kinjo T."/>
            <person name="Motooka D."/>
            <person name="Nabeya D."/>
            <person name="Jung N."/>
            <person name="Uechi K."/>
            <person name="Horii T."/>
            <person name="Iida T."/>
            <person name="Fujita J."/>
            <person name="Nakamura S."/>
        </authorList>
    </citation>
    <scope>NUCLEOTIDE SEQUENCE [LARGE SCALE GENOMIC DNA]</scope>
    <source>
        <strain evidence="4 5">JCM 13571</strain>
    </source>
</reference>
<keyword evidence="1 2" id="KW-0238">DNA-binding</keyword>
<dbReference type="EMBL" id="AP022609">
    <property type="protein sequence ID" value="BBZ24857.1"/>
    <property type="molecule type" value="Genomic_DNA"/>
</dbReference>
<organism evidence="4 5">
    <name type="scientific">Mycolicibacter hiberniae</name>
    <dbReference type="NCBI Taxonomy" id="29314"/>
    <lineage>
        <taxon>Bacteria</taxon>
        <taxon>Bacillati</taxon>
        <taxon>Actinomycetota</taxon>
        <taxon>Actinomycetes</taxon>
        <taxon>Mycobacteriales</taxon>
        <taxon>Mycobacteriaceae</taxon>
        <taxon>Mycolicibacter</taxon>
    </lineage>
</organism>
<sequence>MDRVYTSYMGIAVYAAGHRIEIEEDRVLVDGIVRPVSPAGLAALRVLAHRPGNVVDRETLLRALPGRGNNMHAVESAVLRLRAALGDSQIVATVIKRGYRLAVDREQGVA</sequence>
<dbReference type="SUPFAM" id="SSF46894">
    <property type="entry name" value="C-terminal effector domain of the bipartite response regulators"/>
    <property type="match status" value="1"/>
</dbReference>
<accession>A0A7I7X7M1</accession>
<evidence type="ECO:0000313" key="4">
    <source>
        <dbReference type="EMBL" id="BBZ24857.1"/>
    </source>
</evidence>
<dbReference type="InterPro" id="IPR016032">
    <property type="entry name" value="Sig_transdc_resp-reg_C-effctor"/>
</dbReference>
<keyword evidence="5" id="KW-1185">Reference proteome</keyword>
<evidence type="ECO:0000259" key="3">
    <source>
        <dbReference type="PROSITE" id="PS51755"/>
    </source>
</evidence>
<protein>
    <recommendedName>
        <fullName evidence="3">OmpR/PhoB-type domain-containing protein</fullName>
    </recommendedName>
</protein>
<evidence type="ECO:0000313" key="5">
    <source>
        <dbReference type="Proteomes" id="UP000467260"/>
    </source>
</evidence>
<evidence type="ECO:0000256" key="1">
    <source>
        <dbReference type="ARBA" id="ARBA00023125"/>
    </source>
</evidence>
<dbReference type="Proteomes" id="UP000467260">
    <property type="component" value="Chromosome"/>
</dbReference>
<name>A0A7I7X7M1_9MYCO</name>
<dbReference type="GO" id="GO:0000160">
    <property type="term" value="P:phosphorelay signal transduction system"/>
    <property type="evidence" value="ECO:0007669"/>
    <property type="project" value="InterPro"/>
</dbReference>
<dbReference type="Gene3D" id="1.10.10.10">
    <property type="entry name" value="Winged helix-like DNA-binding domain superfamily/Winged helix DNA-binding domain"/>
    <property type="match status" value="1"/>
</dbReference>
<dbReference type="OrthoDB" id="213853at2"/>
<dbReference type="GO" id="GO:0003677">
    <property type="term" value="F:DNA binding"/>
    <property type="evidence" value="ECO:0007669"/>
    <property type="project" value="UniProtKB-UniRule"/>
</dbReference>
<dbReference type="KEGG" id="mhib:MHIB_32750"/>
<dbReference type="PROSITE" id="PS51755">
    <property type="entry name" value="OMPR_PHOB"/>
    <property type="match status" value="1"/>
</dbReference>
<feature type="DNA-binding region" description="OmpR/PhoB-type" evidence="2">
    <location>
        <begin position="10"/>
        <end position="103"/>
    </location>
</feature>
<gene>
    <name evidence="4" type="ORF">MHIB_32750</name>
</gene>
<feature type="domain" description="OmpR/PhoB-type" evidence="3">
    <location>
        <begin position="10"/>
        <end position="103"/>
    </location>
</feature>
<dbReference type="GO" id="GO:0006355">
    <property type="term" value="P:regulation of DNA-templated transcription"/>
    <property type="evidence" value="ECO:0007669"/>
    <property type="project" value="InterPro"/>
</dbReference>
<dbReference type="InterPro" id="IPR001867">
    <property type="entry name" value="OmpR/PhoB-type_DNA-bd"/>
</dbReference>
<dbReference type="Pfam" id="PF00486">
    <property type="entry name" value="Trans_reg_C"/>
    <property type="match status" value="1"/>
</dbReference>
<dbReference type="AlphaFoldDB" id="A0A7I7X7M1"/>
<dbReference type="SMART" id="SM00862">
    <property type="entry name" value="Trans_reg_C"/>
    <property type="match status" value="1"/>
</dbReference>
<proteinExistence type="predicted"/>